<dbReference type="EMBL" id="JANRMS010000299">
    <property type="protein sequence ID" value="KAJ3542350.1"/>
    <property type="molecule type" value="Genomic_DNA"/>
</dbReference>
<proteinExistence type="predicted"/>
<evidence type="ECO:0000313" key="2">
    <source>
        <dbReference type="Proteomes" id="UP001148629"/>
    </source>
</evidence>
<sequence>MRFTALALPIVFGAALAGPCRPSSVESSLTTSSETTALVDVTTTSAVTLSTEQSTEDTTTTSETTSASTTTSMAESTTESTTTTTETISASTTTSMAESTTESTAAATSTTAPSGPCQAPASLQCCQSVGTISSPPIGLILSLLGIVVRDTNILLGTTCSSITNAGSCPATPVCCNDNSHGGLISIGCTRV</sequence>
<keyword evidence="2" id="KW-1185">Reference proteome</keyword>
<organism evidence="1 2">
    <name type="scientific">Fusarium decemcellulare</name>
    <dbReference type="NCBI Taxonomy" id="57161"/>
    <lineage>
        <taxon>Eukaryota</taxon>
        <taxon>Fungi</taxon>
        <taxon>Dikarya</taxon>
        <taxon>Ascomycota</taxon>
        <taxon>Pezizomycotina</taxon>
        <taxon>Sordariomycetes</taxon>
        <taxon>Hypocreomycetidae</taxon>
        <taxon>Hypocreales</taxon>
        <taxon>Nectriaceae</taxon>
        <taxon>Fusarium</taxon>
        <taxon>Fusarium decemcellulare species complex</taxon>
    </lineage>
</organism>
<protein>
    <submittedName>
        <fullName evidence="1">Uncharacterized protein</fullName>
    </submittedName>
</protein>
<comment type="caution">
    <text evidence="1">The sequence shown here is derived from an EMBL/GenBank/DDBJ whole genome shotgun (WGS) entry which is preliminary data.</text>
</comment>
<name>A0ACC1SLK1_9HYPO</name>
<reference evidence="1" key="1">
    <citation type="submission" date="2022-08" db="EMBL/GenBank/DDBJ databases">
        <title>Genome Sequence of Fusarium decemcellulare.</title>
        <authorList>
            <person name="Buettner E."/>
        </authorList>
    </citation>
    <scope>NUCLEOTIDE SEQUENCE</scope>
    <source>
        <strain evidence="1">Babe19</strain>
    </source>
</reference>
<evidence type="ECO:0000313" key="1">
    <source>
        <dbReference type="EMBL" id="KAJ3542350.1"/>
    </source>
</evidence>
<accession>A0ACC1SLK1</accession>
<dbReference type="Proteomes" id="UP001148629">
    <property type="component" value="Unassembled WGS sequence"/>
</dbReference>
<gene>
    <name evidence="1" type="ORF">NM208_g4146</name>
</gene>